<keyword evidence="5" id="KW-0520">NAD</keyword>
<comment type="cofactor">
    <cofactor evidence="5">
        <name>FMN</name>
        <dbReference type="ChEBI" id="CHEBI:58210"/>
    </cofactor>
</comment>
<dbReference type="InterPro" id="IPR023936">
    <property type="entry name" value="RutE-like"/>
</dbReference>
<dbReference type="PANTHER" id="PTHR43543:SF1">
    <property type="entry name" value="MALONIC SEMIALDEHYDE REDUCTASE RUTE-RELATED"/>
    <property type="match status" value="1"/>
</dbReference>
<evidence type="ECO:0000256" key="3">
    <source>
        <dbReference type="ARBA" id="ARBA00022857"/>
    </source>
</evidence>
<dbReference type="CDD" id="cd02148">
    <property type="entry name" value="RutE-like"/>
    <property type="match status" value="1"/>
</dbReference>
<dbReference type="PANTHER" id="PTHR43543">
    <property type="entry name" value="MALONIC SEMIALDEHYDE REDUCTASE RUTE-RELATED"/>
    <property type="match status" value="1"/>
</dbReference>
<protein>
    <recommendedName>
        <fullName evidence="5">Putative NADH dehydrogenase/NAD(P)H nitroreductase DOO78_22155</fullName>
        <ecNumber evidence="5">1.-.-.-</ecNumber>
    </recommendedName>
</protein>
<proteinExistence type="inferred from homology"/>
<dbReference type="Proteomes" id="UP000249065">
    <property type="component" value="Unassembled WGS sequence"/>
</dbReference>
<evidence type="ECO:0000256" key="1">
    <source>
        <dbReference type="ARBA" id="ARBA00022630"/>
    </source>
</evidence>
<dbReference type="EC" id="1.-.-.-" evidence="5"/>
<keyword evidence="4 5" id="KW-0560">Oxidoreductase</keyword>
<dbReference type="AlphaFoldDB" id="A0A327M177"/>
<evidence type="ECO:0000256" key="5">
    <source>
        <dbReference type="HAMAP-Rule" id="MF_01204"/>
    </source>
</evidence>
<evidence type="ECO:0000256" key="4">
    <source>
        <dbReference type="ARBA" id="ARBA00023002"/>
    </source>
</evidence>
<dbReference type="Gene3D" id="3.40.109.10">
    <property type="entry name" value="NADH Oxidase"/>
    <property type="match status" value="1"/>
</dbReference>
<accession>A0A327M177</accession>
<dbReference type="SUPFAM" id="SSF55469">
    <property type="entry name" value="FMN-dependent nitroreductase-like"/>
    <property type="match status" value="1"/>
</dbReference>
<keyword evidence="1 5" id="KW-0285">Flavoprotein</keyword>
<dbReference type="InterPro" id="IPR000415">
    <property type="entry name" value="Nitroreductase-like"/>
</dbReference>
<dbReference type="InterPro" id="IPR029479">
    <property type="entry name" value="Nitroreductase"/>
</dbReference>
<dbReference type="EMBL" id="QLIX01000025">
    <property type="protein sequence ID" value="RAI56187.1"/>
    <property type="molecule type" value="Genomic_DNA"/>
</dbReference>
<reference evidence="8" key="1">
    <citation type="submission" date="2018-06" db="EMBL/GenBank/DDBJ databases">
        <authorList>
            <person name="Khan S.A."/>
        </authorList>
    </citation>
    <scope>NUCLEOTIDE SEQUENCE [LARGE SCALE GENOMIC DNA]</scope>
    <source>
        <strain evidence="8">DB-1506</strain>
    </source>
</reference>
<dbReference type="InterPro" id="IPR050461">
    <property type="entry name" value="Nitroreductase_HadB/RutE"/>
</dbReference>
<comment type="caution">
    <text evidence="7">The sequence shown here is derived from an EMBL/GenBank/DDBJ whole genome shotgun (WGS) entry which is preliminary data.</text>
</comment>
<comment type="similarity">
    <text evidence="5">Belongs to the nitroreductase family. HadB/RutE subfamily.</text>
</comment>
<dbReference type="GO" id="GO:0016491">
    <property type="term" value="F:oxidoreductase activity"/>
    <property type="evidence" value="ECO:0007669"/>
    <property type="project" value="UniProtKB-UniRule"/>
</dbReference>
<evidence type="ECO:0000259" key="6">
    <source>
        <dbReference type="Pfam" id="PF00881"/>
    </source>
</evidence>
<feature type="domain" description="Nitroreductase" evidence="6">
    <location>
        <begin position="19"/>
        <end position="174"/>
    </location>
</feature>
<gene>
    <name evidence="7" type="ORF">DOO78_22155</name>
</gene>
<sequence length="197" mass="21372">METSMIDKAAIETLFLNARTHNAWTAQPVTEAELRHLYDILKMGPTSANSSPARFVFVTTKEGKEKLKPALSSGNLEKTLAAPVTAIVAYDTAFYEKLPTLFPHTDARSWFTSSAALAEETAFRNGTLQGAYLMLAARAIGLDVGAMSGFDKAKVDEAFFAGTTYRSNFLCNLGHGDPAGLFGKLPRLPFEEACQIV</sequence>
<dbReference type="Pfam" id="PF00881">
    <property type="entry name" value="Nitroreductase"/>
    <property type="match status" value="1"/>
</dbReference>
<evidence type="ECO:0000256" key="2">
    <source>
        <dbReference type="ARBA" id="ARBA00022643"/>
    </source>
</evidence>
<keyword evidence="2 5" id="KW-0288">FMN</keyword>
<evidence type="ECO:0000313" key="8">
    <source>
        <dbReference type="Proteomes" id="UP000249065"/>
    </source>
</evidence>
<dbReference type="OrthoDB" id="9784375at2"/>
<evidence type="ECO:0000313" key="7">
    <source>
        <dbReference type="EMBL" id="RAI56187.1"/>
    </source>
</evidence>
<keyword evidence="3 5" id="KW-0521">NADP</keyword>
<name>A0A327M177_9PROT</name>
<dbReference type="NCBIfam" id="NF003768">
    <property type="entry name" value="PRK05365.1"/>
    <property type="match status" value="1"/>
</dbReference>
<dbReference type="HAMAP" id="MF_01204">
    <property type="entry name" value="Oxidoreductase_RutE_HadB"/>
    <property type="match status" value="1"/>
</dbReference>
<organism evidence="7 8">
    <name type="scientific">Roseicella frigidaeris</name>
    <dbReference type="NCBI Taxonomy" id="2230885"/>
    <lineage>
        <taxon>Bacteria</taxon>
        <taxon>Pseudomonadati</taxon>
        <taxon>Pseudomonadota</taxon>
        <taxon>Alphaproteobacteria</taxon>
        <taxon>Acetobacterales</taxon>
        <taxon>Roseomonadaceae</taxon>
        <taxon>Roseicella</taxon>
    </lineage>
</organism>
<keyword evidence="8" id="KW-1185">Reference proteome</keyword>